<accession>A0A1M6FNN5</accession>
<name>A0A1M6FNN5_9PROT</name>
<dbReference type="AlphaFoldDB" id="A0A1M6FNN5"/>
<keyword evidence="5" id="KW-0808">Transferase</keyword>
<dbReference type="RefSeq" id="WP_073133214.1">
    <property type="nucleotide sequence ID" value="NZ_FQZF01000007.1"/>
</dbReference>
<proteinExistence type="predicted"/>
<organism evidence="5 6">
    <name type="scientific">Muricoccus roseus</name>
    <dbReference type="NCBI Taxonomy" id="198092"/>
    <lineage>
        <taxon>Bacteria</taxon>
        <taxon>Pseudomonadati</taxon>
        <taxon>Pseudomonadota</taxon>
        <taxon>Alphaproteobacteria</taxon>
        <taxon>Acetobacterales</taxon>
        <taxon>Roseomonadaceae</taxon>
        <taxon>Muricoccus</taxon>
    </lineage>
</organism>
<dbReference type="InterPro" id="IPR036390">
    <property type="entry name" value="WH_DNA-bd_sf"/>
</dbReference>
<evidence type="ECO:0000313" key="5">
    <source>
        <dbReference type="EMBL" id="SHI99286.1"/>
    </source>
</evidence>
<dbReference type="Gene3D" id="2.60.120.10">
    <property type="entry name" value="Jelly Rolls"/>
    <property type="match status" value="1"/>
</dbReference>
<dbReference type="Pfam" id="PF13545">
    <property type="entry name" value="HTH_Crp_2"/>
    <property type="match status" value="1"/>
</dbReference>
<reference evidence="5 6" key="1">
    <citation type="submission" date="2016-11" db="EMBL/GenBank/DDBJ databases">
        <authorList>
            <person name="Jaros S."/>
            <person name="Januszkiewicz K."/>
            <person name="Wedrychowicz H."/>
        </authorList>
    </citation>
    <scope>NUCLEOTIDE SEQUENCE [LARGE SCALE GENOMIC DNA]</scope>
    <source>
        <strain evidence="5 6">DSM 14916</strain>
    </source>
</reference>
<dbReference type="Proteomes" id="UP000184387">
    <property type="component" value="Unassembled WGS sequence"/>
</dbReference>
<dbReference type="InterPro" id="IPR018490">
    <property type="entry name" value="cNMP-bd_dom_sf"/>
</dbReference>
<gene>
    <name evidence="5" type="ORF">SAMN02745194_01515</name>
</gene>
<evidence type="ECO:0000256" key="1">
    <source>
        <dbReference type="ARBA" id="ARBA00023015"/>
    </source>
</evidence>
<dbReference type="GO" id="GO:0016301">
    <property type="term" value="F:kinase activity"/>
    <property type="evidence" value="ECO:0007669"/>
    <property type="project" value="UniProtKB-KW"/>
</dbReference>
<protein>
    <submittedName>
        <fullName evidence="5">cAMP-binding domain of CRP or a regulatory subunit of cAMP-dependent protein kinases</fullName>
    </submittedName>
</protein>
<dbReference type="Gene3D" id="1.10.10.10">
    <property type="entry name" value="Winged helix-like DNA-binding domain superfamily/Winged helix DNA-binding domain"/>
    <property type="match status" value="1"/>
</dbReference>
<dbReference type="GO" id="GO:0003677">
    <property type="term" value="F:DNA binding"/>
    <property type="evidence" value="ECO:0007669"/>
    <property type="project" value="UniProtKB-KW"/>
</dbReference>
<feature type="domain" description="HTH crp-type" evidence="4">
    <location>
        <begin position="152"/>
        <end position="218"/>
    </location>
</feature>
<sequence length="240" mass="26582">MATSPHRSSIRNRLLKALPPESLDRILPKLVPVELPLRKQLYQPDRPIEAAYFPEEGIISMVSVLDEGMQAEVGMAGREGMLGTPLLAGVETSFVESMVQLGGSGLRMEAHAFRDEVEANRPFRTLLLHYSEAHQAQMIQTAACNGNHGLEQRFARWLLMVHDRVDGDEMSLTQEFIAVMLSVHRPSVTVAAGILQRAGLIRYAAGRVTMLDRPGLEAVCCECYGAVRRRFETVMGQPVS</sequence>
<evidence type="ECO:0000313" key="6">
    <source>
        <dbReference type="Proteomes" id="UP000184387"/>
    </source>
</evidence>
<dbReference type="SUPFAM" id="SSF51206">
    <property type="entry name" value="cAMP-binding domain-like"/>
    <property type="match status" value="1"/>
</dbReference>
<keyword evidence="2" id="KW-0238">DNA-binding</keyword>
<dbReference type="InterPro" id="IPR036388">
    <property type="entry name" value="WH-like_DNA-bd_sf"/>
</dbReference>
<dbReference type="InterPro" id="IPR012318">
    <property type="entry name" value="HTH_CRP"/>
</dbReference>
<dbReference type="EMBL" id="FQZF01000007">
    <property type="protein sequence ID" value="SHI99286.1"/>
    <property type="molecule type" value="Genomic_DNA"/>
</dbReference>
<evidence type="ECO:0000259" key="4">
    <source>
        <dbReference type="Pfam" id="PF13545"/>
    </source>
</evidence>
<dbReference type="OrthoDB" id="7506088at2"/>
<keyword evidence="5" id="KW-0418">Kinase</keyword>
<dbReference type="GO" id="GO:0006355">
    <property type="term" value="P:regulation of DNA-templated transcription"/>
    <property type="evidence" value="ECO:0007669"/>
    <property type="project" value="InterPro"/>
</dbReference>
<keyword evidence="1" id="KW-0805">Transcription regulation</keyword>
<dbReference type="SUPFAM" id="SSF46785">
    <property type="entry name" value="Winged helix' DNA-binding domain"/>
    <property type="match status" value="1"/>
</dbReference>
<evidence type="ECO:0000256" key="3">
    <source>
        <dbReference type="ARBA" id="ARBA00023163"/>
    </source>
</evidence>
<keyword evidence="6" id="KW-1185">Reference proteome</keyword>
<keyword evidence="3" id="KW-0804">Transcription</keyword>
<evidence type="ECO:0000256" key="2">
    <source>
        <dbReference type="ARBA" id="ARBA00023125"/>
    </source>
</evidence>
<dbReference type="InterPro" id="IPR014710">
    <property type="entry name" value="RmlC-like_jellyroll"/>
</dbReference>
<dbReference type="STRING" id="198092.SAMN02745194_01515"/>